<sequence length="241" mass="27107">MEKKMQASVGAALMSRWFSSPRFVLPENWRKGDKNFLSVPTQHVDLSIVKMAWVNRFTRANVAMNTLESSRLTTLPAAVELRRVLQRQHFLTGNKENIGVSSNALILHETAHLNSIGVPYGGGVDPLDCALAAFTMHVAVGGSVEPLGGNEMKAGKTHKMLIEKLHFYVRDSYDFNSEDEPLGYWGREGASASVFKLGMSFVENRQFRQWRDRHGRGGDFIIFSDVYTKNLPKSIKMENMI</sequence>
<protein>
    <submittedName>
        <fullName evidence="1">Uncharacterized protein</fullName>
    </submittedName>
</protein>
<evidence type="ECO:0000313" key="4">
    <source>
        <dbReference type="Proteomes" id="UP001253458"/>
    </source>
</evidence>
<gene>
    <name evidence="1" type="ORF">J2W88_003323</name>
    <name evidence="2" type="ORF">J2W93_003770</name>
</gene>
<dbReference type="Pfam" id="PF19940">
    <property type="entry name" value="DUF6402"/>
    <property type="match status" value="2"/>
</dbReference>
<evidence type="ECO:0000313" key="3">
    <source>
        <dbReference type="Proteomes" id="UP001249076"/>
    </source>
</evidence>
<dbReference type="Proteomes" id="UP001249076">
    <property type="component" value="Unassembled WGS sequence"/>
</dbReference>
<accession>A0AAJ2C0X7</accession>
<keyword evidence="3" id="KW-1185">Reference proteome</keyword>
<dbReference type="AlphaFoldDB" id="A0AAJ2C0X7"/>
<organism evidence="1 4">
    <name type="scientific">Acidovorax delafieldii</name>
    <name type="common">Pseudomonas delafieldii</name>
    <dbReference type="NCBI Taxonomy" id="47920"/>
    <lineage>
        <taxon>Bacteria</taxon>
        <taxon>Pseudomonadati</taxon>
        <taxon>Pseudomonadota</taxon>
        <taxon>Betaproteobacteria</taxon>
        <taxon>Burkholderiales</taxon>
        <taxon>Comamonadaceae</taxon>
        <taxon>Acidovorax</taxon>
    </lineage>
</organism>
<evidence type="ECO:0000313" key="1">
    <source>
        <dbReference type="EMBL" id="MDR6768042.1"/>
    </source>
</evidence>
<proteinExistence type="predicted"/>
<evidence type="ECO:0000313" key="2">
    <source>
        <dbReference type="EMBL" id="MDR6838916.1"/>
    </source>
</evidence>
<comment type="caution">
    <text evidence="1">The sequence shown here is derived from an EMBL/GenBank/DDBJ whole genome shotgun (WGS) entry which is preliminary data.</text>
</comment>
<name>A0AAJ2C0X7_ACIDE</name>
<dbReference type="EMBL" id="JAVDTL010000004">
    <property type="protein sequence ID" value="MDR6768042.1"/>
    <property type="molecule type" value="Genomic_DNA"/>
</dbReference>
<dbReference type="Proteomes" id="UP001253458">
    <property type="component" value="Unassembled WGS sequence"/>
</dbReference>
<dbReference type="InterPro" id="IPR045646">
    <property type="entry name" value="DUF6402"/>
</dbReference>
<reference evidence="1 3" key="1">
    <citation type="submission" date="2023-07" db="EMBL/GenBank/DDBJ databases">
        <title>Sorghum-associated microbial communities from plants grown in Nebraska, USA.</title>
        <authorList>
            <person name="Schachtman D."/>
        </authorList>
    </citation>
    <scope>NUCLEOTIDE SEQUENCE</scope>
    <source>
        <strain evidence="2 3">BE105</strain>
        <strain evidence="1">BE69</strain>
    </source>
</reference>
<dbReference type="EMBL" id="JAVDTS010000006">
    <property type="protein sequence ID" value="MDR6838916.1"/>
    <property type="molecule type" value="Genomic_DNA"/>
</dbReference>